<dbReference type="GO" id="GO:0030490">
    <property type="term" value="P:maturation of SSU-rRNA"/>
    <property type="evidence" value="ECO:0007669"/>
    <property type="project" value="InterPro"/>
</dbReference>
<sequence>MAIGSGSNNNFMKLTENSCEENEIERATEHMSDSDLLQSRPWTKEGIEPPLSPRKCFALNLMLSQRFSSQFLQEEARGLSFDSVLTIAKYLHFLLSWSPPVPEENTSLPPLELVIEWLNVLLDSHFQQIRLAEDAKDIISSLEEKVAHMTKWQSESKALLGTLAEVSRQFEERQKNNNKMGDYCIEVVSF</sequence>
<evidence type="ECO:0000259" key="1">
    <source>
        <dbReference type="Pfam" id="PF20998"/>
    </source>
</evidence>
<gene>
    <name evidence="2" type="ORF">PoB_000481300</name>
</gene>
<dbReference type="PANTHER" id="PTHR15633:SF2">
    <property type="entry name" value="NUCLEOLAR PROTEIN 11"/>
    <property type="match status" value="1"/>
</dbReference>
<protein>
    <submittedName>
        <fullName evidence="2">Nucleolar protein 11-like</fullName>
    </submittedName>
</protein>
<accession>A0AAV3Y7Y7</accession>
<name>A0AAV3Y7Y7_9GAST</name>
<dbReference type="PANTHER" id="PTHR15633">
    <property type="entry name" value="NUCLEOLAR PROTEIN 11"/>
    <property type="match status" value="1"/>
</dbReference>
<reference evidence="2 3" key="1">
    <citation type="journal article" date="2021" name="Elife">
        <title>Chloroplast acquisition without the gene transfer in kleptoplastic sea slugs, Plakobranchus ocellatus.</title>
        <authorList>
            <person name="Maeda T."/>
            <person name="Takahashi S."/>
            <person name="Yoshida T."/>
            <person name="Shimamura S."/>
            <person name="Takaki Y."/>
            <person name="Nagai Y."/>
            <person name="Toyoda A."/>
            <person name="Suzuki Y."/>
            <person name="Arimoto A."/>
            <person name="Ishii H."/>
            <person name="Satoh N."/>
            <person name="Nishiyama T."/>
            <person name="Hasebe M."/>
            <person name="Maruyama T."/>
            <person name="Minagawa J."/>
            <person name="Obokata J."/>
            <person name="Shigenobu S."/>
        </authorList>
    </citation>
    <scope>NUCLEOTIDE SEQUENCE [LARGE SCALE GENOMIC DNA]</scope>
</reference>
<proteinExistence type="predicted"/>
<comment type="caution">
    <text evidence="2">The sequence shown here is derived from an EMBL/GenBank/DDBJ whole genome shotgun (WGS) entry which is preliminary data.</text>
</comment>
<feature type="domain" description="Nucleolar protein 11 C-terminal" evidence="1">
    <location>
        <begin position="58"/>
        <end position="189"/>
    </location>
</feature>
<dbReference type="AlphaFoldDB" id="A0AAV3Y7Y7"/>
<dbReference type="InterPro" id="IPR042859">
    <property type="entry name" value="NOL11"/>
</dbReference>
<dbReference type="Proteomes" id="UP000735302">
    <property type="component" value="Unassembled WGS sequence"/>
</dbReference>
<evidence type="ECO:0000313" key="3">
    <source>
        <dbReference type="Proteomes" id="UP000735302"/>
    </source>
</evidence>
<keyword evidence="3" id="KW-1185">Reference proteome</keyword>
<dbReference type="GO" id="GO:0005730">
    <property type="term" value="C:nucleolus"/>
    <property type="evidence" value="ECO:0007669"/>
    <property type="project" value="TreeGrafter"/>
</dbReference>
<dbReference type="InterPro" id="IPR048897">
    <property type="entry name" value="Nol11_C"/>
</dbReference>
<organism evidence="2 3">
    <name type="scientific">Plakobranchus ocellatus</name>
    <dbReference type="NCBI Taxonomy" id="259542"/>
    <lineage>
        <taxon>Eukaryota</taxon>
        <taxon>Metazoa</taxon>
        <taxon>Spiralia</taxon>
        <taxon>Lophotrochozoa</taxon>
        <taxon>Mollusca</taxon>
        <taxon>Gastropoda</taxon>
        <taxon>Heterobranchia</taxon>
        <taxon>Euthyneura</taxon>
        <taxon>Panpulmonata</taxon>
        <taxon>Sacoglossa</taxon>
        <taxon>Placobranchoidea</taxon>
        <taxon>Plakobranchidae</taxon>
        <taxon>Plakobranchus</taxon>
    </lineage>
</organism>
<dbReference type="Pfam" id="PF20998">
    <property type="entry name" value="Nol11_C"/>
    <property type="match status" value="1"/>
</dbReference>
<dbReference type="EMBL" id="BLXT01000588">
    <property type="protein sequence ID" value="GFN78307.1"/>
    <property type="molecule type" value="Genomic_DNA"/>
</dbReference>
<evidence type="ECO:0000313" key="2">
    <source>
        <dbReference type="EMBL" id="GFN78307.1"/>
    </source>
</evidence>
<dbReference type="GO" id="GO:0003723">
    <property type="term" value="F:RNA binding"/>
    <property type="evidence" value="ECO:0007669"/>
    <property type="project" value="TreeGrafter"/>
</dbReference>